<comment type="caution">
    <text evidence="2">The sequence shown here is derived from an EMBL/GenBank/DDBJ whole genome shotgun (WGS) entry which is preliminary data.</text>
</comment>
<dbReference type="PROSITE" id="PS51257">
    <property type="entry name" value="PROKAR_LIPOPROTEIN"/>
    <property type="match status" value="1"/>
</dbReference>
<dbReference type="RefSeq" id="WP_110266156.1">
    <property type="nucleotide sequence ID" value="NZ_CAWNXA010000009.1"/>
</dbReference>
<evidence type="ECO:0000313" key="2">
    <source>
        <dbReference type="EMBL" id="PXV65773.1"/>
    </source>
</evidence>
<evidence type="ECO:0000313" key="3">
    <source>
        <dbReference type="Proteomes" id="UP000248330"/>
    </source>
</evidence>
<protein>
    <submittedName>
        <fullName evidence="2">Putative delta-60 repeat protein</fullName>
    </submittedName>
</protein>
<dbReference type="InterPro" id="IPR015943">
    <property type="entry name" value="WD40/YVTN_repeat-like_dom_sf"/>
</dbReference>
<name>A0A318E5K0_9GAMM</name>
<reference evidence="2 3" key="1">
    <citation type="submission" date="2018-04" db="EMBL/GenBank/DDBJ databases">
        <title>Genomic Encyclopedia of Type Strains, Phase IV (KMG-IV): sequencing the most valuable type-strain genomes for metagenomic binning, comparative biology and taxonomic classification.</title>
        <authorList>
            <person name="Goeker M."/>
        </authorList>
    </citation>
    <scope>NUCLEOTIDE SEQUENCE [LARGE SCALE GENOMIC DNA]</scope>
    <source>
        <strain evidence="2 3">DSM 104150</strain>
    </source>
</reference>
<dbReference type="AlphaFoldDB" id="A0A318E5K0"/>
<dbReference type="EMBL" id="QICN01000009">
    <property type="protein sequence ID" value="PXV65773.1"/>
    <property type="molecule type" value="Genomic_DNA"/>
</dbReference>
<evidence type="ECO:0000256" key="1">
    <source>
        <dbReference type="SAM" id="MobiDB-lite"/>
    </source>
</evidence>
<sequence>MNKRIPLSAVLIGTVLALGACSDDDNDGVIDIGGGERLVVFGLGTAPAASGRTDNDRYVVRLNAQDGTPDTQFNGGAPVSFHSSGTLSDNARRGLVEDDGSIVSAGYTNLGDGLGNHVFLIRLNADGSLDTGFGGFVFPEDSTEAAGGARPGVAIYNPFKVDGGFAEAYGAARLSNGDYVTTGYGRATAADTPSTLGFATSVENDLVPFRVAADGLDTSWGNDGAQAVQSEGQGAGSSEEERGRAIIALSDDRTVHAGRFAGEPALYVIKADGELDTSVSDDGIILLTNQQSNSQFFNVALSPDGTRIAATTNDNTAGARLVVLSVADFSVLADVVTQRANDLRGLTFDNDGNIVVSGYAGTEAALRRTAVGRFTADGEVDDSFGDDGFVTVDLAPGLDEQSLAVVTLDNGDVVAAVNATDADGGQSVYLVRFGADGTQQTSADGWGDADGKLEVVFGTANANNDALAPPSDTAWDLQVYTLPQ</sequence>
<feature type="region of interest" description="Disordered" evidence="1">
    <location>
        <begin position="220"/>
        <end position="241"/>
    </location>
</feature>
<dbReference type="NCBIfam" id="TIGR02608">
    <property type="entry name" value="delta_60_rpt"/>
    <property type="match status" value="3"/>
</dbReference>
<organism evidence="2 3">
    <name type="scientific">Sinimarinibacterium flocculans</name>
    <dbReference type="NCBI Taxonomy" id="985250"/>
    <lineage>
        <taxon>Bacteria</taxon>
        <taxon>Pseudomonadati</taxon>
        <taxon>Pseudomonadota</taxon>
        <taxon>Gammaproteobacteria</taxon>
        <taxon>Nevskiales</taxon>
        <taxon>Nevskiaceae</taxon>
        <taxon>Sinimarinibacterium</taxon>
    </lineage>
</organism>
<dbReference type="Proteomes" id="UP000248330">
    <property type="component" value="Unassembled WGS sequence"/>
</dbReference>
<proteinExistence type="predicted"/>
<accession>A0A318E5K0</accession>
<dbReference type="OrthoDB" id="6849797at2"/>
<dbReference type="Pfam" id="PF17164">
    <property type="entry name" value="DUF5122"/>
    <property type="match status" value="3"/>
</dbReference>
<dbReference type="SUPFAM" id="SSF82171">
    <property type="entry name" value="DPP6 N-terminal domain-like"/>
    <property type="match status" value="1"/>
</dbReference>
<dbReference type="Gene3D" id="2.130.10.10">
    <property type="entry name" value="YVTN repeat-like/Quinoprotein amine dehydrogenase"/>
    <property type="match status" value="1"/>
</dbReference>
<dbReference type="InterPro" id="IPR013431">
    <property type="entry name" value="Delta_60_rpt"/>
</dbReference>
<dbReference type="Gene3D" id="2.80.10.50">
    <property type="match status" value="1"/>
</dbReference>
<gene>
    <name evidence="2" type="ORF">C8D93_109152</name>
</gene>
<keyword evidence="3" id="KW-1185">Reference proteome</keyword>